<organism evidence="2 3">
    <name type="scientific">Sphingobium chlorophenolicum</name>
    <dbReference type="NCBI Taxonomy" id="46429"/>
    <lineage>
        <taxon>Bacteria</taxon>
        <taxon>Pseudomonadati</taxon>
        <taxon>Pseudomonadota</taxon>
        <taxon>Alphaproteobacteria</taxon>
        <taxon>Sphingomonadales</taxon>
        <taxon>Sphingomonadaceae</taxon>
        <taxon>Sphingobium</taxon>
    </lineage>
</organism>
<name>A0A081RDJ6_SPHCR</name>
<evidence type="ECO:0000313" key="3">
    <source>
        <dbReference type="Proteomes" id="UP000028411"/>
    </source>
</evidence>
<sequence>MGDDEGKGRRSRRPAKQSDEQLNRLAALDAGNTLAVTPDLSAMADADLIRLRAALDVEMKRRNLAVTVGQIAEQLAIGFFNGTAGRPNLQLAPTGTTNVDALSRRGERYSIKGVLNAKKTGTIYPDSVDREKQLFEFLLVVKVDREWSLEAIYEFDWKTFCECRSWDSRMNAWYLGLAAKTLARATAYRPNGA</sequence>
<gene>
    <name evidence="2" type="ORF">BV95_02421</name>
</gene>
<dbReference type="EMBL" id="JFHR01000025">
    <property type="protein sequence ID" value="KEQ53269.1"/>
    <property type="molecule type" value="Genomic_DNA"/>
</dbReference>
<dbReference type="AlphaFoldDB" id="A0A081RDJ6"/>
<dbReference type="PATRIC" id="fig|46429.4.peg.2396"/>
<proteinExistence type="predicted"/>
<dbReference type="RefSeq" id="WP_202901560.1">
    <property type="nucleotide sequence ID" value="NZ_JFHR01000025.1"/>
</dbReference>
<accession>A0A081RDJ6</accession>
<comment type="caution">
    <text evidence="2">The sequence shown here is derived from an EMBL/GenBank/DDBJ whole genome shotgun (WGS) entry which is preliminary data.</text>
</comment>
<feature type="region of interest" description="Disordered" evidence="1">
    <location>
        <begin position="1"/>
        <end position="20"/>
    </location>
</feature>
<evidence type="ECO:0000313" key="2">
    <source>
        <dbReference type="EMBL" id="KEQ53269.1"/>
    </source>
</evidence>
<reference evidence="2 3" key="1">
    <citation type="submission" date="2014-02" db="EMBL/GenBank/DDBJ databases">
        <title>Whole genome sequence of Sphingobium chlorophenolicum NBRC 16172.</title>
        <authorList>
            <person name="Gan H.M."/>
            <person name="Gan H.Y."/>
            <person name="Chew T.H."/>
            <person name="Savka M.A."/>
        </authorList>
    </citation>
    <scope>NUCLEOTIDE SEQUENCE [LARGE SCALE GENOMIC DNA]</scope>
    <source>
        <strain evidence="2 3">NBRC 16172</strain>
    </source>
</reference>
<protein>
    <submittedName>
        <fullName evidence="2">Uncharacterized protein</fullName>
    </submittedName>
</protein>
<dbReference type="eggNOG" id="ENOG50337F1">
    <property type="taxonomic scope" value="Bacteria"/>
</dbReference>
<dbReference type="Proteomes" id="UP000028411">
    <property type="component" value="Unassembled WGS sequence"/>
</dbReference>
<evidence type="ECO:0000256" key="1">
    <source>
        <dbReference type="SAM" id="MobiDB-lite"/>
    </source>
</evidence>